<keyword evidence="7" id="KW-1185">Reference proteome</keyword>
<dbReference type="SUPFAM" id="SSF103473">
    <property type="entry name" value="MFS general substrate transporter"/>
    <property type="match status" value="1"/>
</dbReference>
<dbReference type="RefSeq" id="WP_099910354.1">
    <property type="nucleotide sequence ID" value="NZ_AWWI01000055.1"/>
</dbReference>
<feature type="transmembrane region" description="Helical" evidence="4">
    <location>
        <begin position="56"/>
        <end position="73"/>
    </location>
</feature>
<evidence type="ECO:0000256" key="3">
    <source>
        <dbReference type="ARBA" id="ARBA00023136"/>
    </source>
</evidence>
<reference evidence="6 7" key="1">
    <citation type="submission" date="2013-09" db="EMBL/GenBank/DDBJ databases">
        <title>Genome sequencing of Phaeobacter antarcticus sp. nov. SM1211.</title>
        <authorList>
            <person name="Zhang X.-Y."/>
            <person name="Liu C."/>
            <person name="Chen X.-L."/>
            <person name="Xie B.-B."/>
            <person name="Qin Q.-L."/>
            <person name="Rong J.-C."/>
            <person name="Zhang Y.-Z."/>
        </authorList>
    </citation>
    <scope>NUCLEOTIDE SEQUENCE [LARGE SCALE GENOMIC DNA]</scope>
    <source>
        <strain evidence="6 7">SM1211</strain>
    </source>
</reference>
<organism evidence="6 7">
    <name type="scientific">Puniceibacterium antarcticum</name>
    <dbReference type="NCBI Taxonomy" id="1206336"/>
    <lineage>
        <taxon>Bacteria</taxon>
        <taxon>Pseudomonadati</taxon>
        <taxon>Pseudomonadota</taxon>
        <taxon>Alphaproteobacteria</taxon>
        <taxon>Rhodobacterales</taxon>
        <taxon>Paracoccaceae</taxon>
        <taxon>Puniceibacterium</taxon>
    </lineage>
</organism>
<dbReference type="GO" id="GO:0022857">
    <property type="term" value="F:transmembrane transporter activity"/>
    <property type="evidence" value="ECO:0007669"/>
    <property type="project" value="InterPro"/>
</dbReference>
<feature type="transmembrane region" description="Helical" evidence="4">
    <location>
        <begin position="308"/>
        <end position="328"/>
    </location>
</feature>
<dbReference type="Pfam" id="PF07690">
    <property type="entry name" value="MFS_1"/>
    <property type="match status" value="1"/>
</dbReference>
<protein>
    <recommendedName>
        <fullName evidence="5">Major facilitator superfamily (MFS) profile domain-containing protein</fullName>
    </recommendedName>
</protein>
<evidence type="ECO:0000256" key="4">
    <source>
        <dbReference type="SAM" id="Phobius"/>
    </source>
</evidence>
<feature type="transmembrane region" description="Helical" evidence="4">
    <location>
        <begin position="282"/>
        <end position="302"/>
    </location>
</feature>
<feature type="transmembrane region" description="Helical" evidence="4">
    <location>
        <begin position="373"/>
        <end position="392"/>
    </location>
</feature>
<keyword evidence="1 4" id="KW-0812">Transmembrane</keyword>
<dbReference type="PANTHER" id="PTHR42910">
    <property type="entry name" value="TRANSPORTER SCO4007-RELATED"/>
    <property type="match status" value="1"/>
</dbReference>
<feature type="domain" description="Major facilitator superfamily (MFS) profile" evidence="5">
    <location>
        <begin position="16"/>
        <end position="396"/>
    </location>
</feature>
<dbReference type="CDD" id="cd17324">
    <property type="entry name" value="MFS_NepI_like"/>
    <property type="match status" value="1"/>
</dbReference>
<evidence type="ECO:0000313" key="6">
    <source>
        <dbReference type="EMBL" id="PIL20802.1"/>
    </source>
</evidence>
<feature type="transmembrane region" description="Helical" evidence="4">
    <location>
        <begin position="250"/>
        <end position="270"/>
    </location>
</feature>
<comment type="caution">
    <text evidence="6">The sequence shown here is derived from an EMBL/GenBank/DDBJ whole genome shotgun (WGS) entry which is preliminary data.</text>
</comment>
<dbReference type="EMBL" id="AWWI01000055">
    <property type="protein sequence ID" value="PIL20802.1"/>
    <property type="molecule type" value="Genomic_DNA"/>
</dbReference>
<evidence type="ECO:0000256" key="2">
    <source>
        <dbReference type="ARBA" id="ARBA00022989"/>
    </source>
</evidence>
<evidence type="ECO:0000313" key="7">
    <source>
        <dbReference type="Proteomes" id="UP000231259"/>
    </source>
</evidence>
<dbReference type="OrthoDB" id="9815356at2"/>
<evidence type="ECO:0000259" key="5">
    <source>
        <dbReference type="PROSITE" id="PS50850"/>
    </source>
</evidence>
<dbReference type="Gene3D" id="1.20.1250.20">
    <property type="entry name" value="MFS general substrate transporter like domains"/>
    <property type="match status" value="1"/>
</dbReference>
<dbReference type="Proteomes" id="UP000231259">
    <property type="component" value="Unassembled WGS sequence"/>
</dbReference>
<feature type="transmembrane region" description="Helical" evidence="4">
    <location>
        <begin position="18"/>
        <end position="36"/>
    </location>
</feature>
<feature type="transmembrane region" description="Helical" evidence="4">
    <location>
        <begin position="170"/>
        <end position="188"/>
    </location>
</feature>
<dbReference type="InterPro" id="IPR020846">
    <property type="entry name" value="MFS_dom"/>
</dbReference>
<feature type="transmembrane region" description="Helical" evidence="4">
    <location>
        <begin position="224"/>
        <end position="244"/>
    </location>
</feature>
<accession>A0A2G8RH08</accession>
<feature type="transmembrane region" description="Helical" evidence="4">
    <location>
        <begin position="85"/>
        <end position="102"/>
    </location>
</feature>
<gene>
    <name evidence="6" type="ORF">P775_07630</name>
</gene>
<proteinExistence type="predicted"/>
<feature type="transmembrane region" description="Helical" evidence="4">
    <location>
        <begin position="108"/>
        <end position="130"/>
    </location>
</feature>
<dbReference type="PANTHER" id="PTHR42910:SF1">
    <property type="entry name" value="MAJOR FACILITATOR SUPERFAMILY (MFS) PROFILE DOMAIN-CONTAINING PROTEIN"/>
    <property type="match status" value="1"/>
</dbReference>
<evidence type="ECO:0000256" key="1">
    <source>
        <dbReference type="ARBA" id="ARBA00022692"/>
    </source>
</evidence>
<dbReference type="AlphaFoldDB" id="A0A2G8RH08"/>
<feature type="transmembrane region" description="Helical" evidence="4">
    <location>
        <begin position="142"/>
        <end position="164"/>
    </location>
</feature>
<dbReference type="InterPro" id="IPR036259">
    <property type="entry name" value="MFS_trans_sf"/>
</dbReference>
<dbReference type="PROSITE" id="PS50850">
    <property type="entry name" value="MFS"/>
    <property type="match status" value="1"/>
</dbReference>
<sequence>MLASTTAAQPARATMTPLLTLLFAIAGGIAVGNLYWSQPLLAVIAEDFGVTETSAGLLVTVTQLGYATGILLIVPLGDTLNRRKLIPAAMFLSAVALVGAALSPSYPLLMTALLALGLATTAGQMITPLVGDLAAPEQRGRVVGTVVSGMLSGILLSRALSGLIADVLGWRGVFCVAALAAVVMAVCMRRGIPEEPARPGVPYGHLLWSIYDSVRTHAVVRGTLLLGACVFAVFSMFWTALTFLLSSAPYNYSLAQIGLVGLAGLAGAAAAKNAGRLHDGGLSVKAQGVALVVTLGSLGLAGAGAHSIVVILIAVVVLDGAIQTINVLNQLRLLNLDAERRSRINSAFVTSNFIGGAIGSALAGAVWPVAGWTGVMAVAAGMIGIACVVWIARRQTFEVSAG</sequence>
<dbReference type="InterPro" id="IPR011701">
    <property type="entry name" value="MFS"/>
</dbReference>
<keyword evidence="2 4" id="KW-1133">Transmembrane helix</keyword>
<name>A0A2G8RH08_9RHOB</name>
<feature type="transmembrane region" description="Helical" evidence="4">
    <location>
        <begin position="348"/>
        <end position="367"/>
    </location>
</feature>
<keyword evidence="3 4" id="KW-0472">Membrane</keyword>